<dbReference type="Gramene" id="Os02t0712400-01">
    <property type="protein sequence ID" value="Os02t0712400-01"/>
    <property type="gene ID" value="Os02g0712400"/>
</dbReference>
<dbReference type="PANTHER" id="PTHR31729">
    <property type="entry name" value="ETHYLENE-RESPONSIVE TRANSCRIPTION FACTOR RAP2-1-RELATED"/>
    <property type="match status" value="1"/>
</dbReference>
<dbReference type="PANTHER" id="PTHR31729:SF16">
    <property type="entry name" value="OS04G0648900 PROTEIN"/>
    <property type="match status" value="1"/>
</dbReference>
<gene>
    <name evidence="4" type="ordered locus">Os02g0712400</name>
</gene>
<evidence type="ECO:0000256" key="3">
    <source>
        <dbReference type="SAM" id="MobiDB-lite"/>
    </source>
</evidence>
<sequence>SLFAESRPSPLRGDPLRTPVSSPLPPNPLPTLAPSPLSHGGAHSSIRSTGRHRPAGGEVRDGREELGGLEEEEGEPVVGEAALGGGAGGGRVEGGVDVGEEGVGDGDVDEEEEGEREDEGGGDAGEERAVGDDDDELRRRRLEGERGAGGGRPALTSPASRRRRCPRPDPASPGRIWPPRRHSDDDDPAVFYLRGRSARLNFPEEISLLASPSEGGGAGEPREPDGGTLSAASIRKKAIEVGSHVDALQTGMMVAPTHHREQQKHHHHPHLQPHGEEQHHHEDWISSKYEDIHT</sequence>
<comment type="similarity">
    <text evidence="2">Belongs to the AP2/ERF transcription factor family. ERF subfamily.</text>
</comment>
<feature type="compositionally biased region" description="Acidic residues" evidence="3">
    <location>
        <begin position="98"/>
        <end position="121"/>
    </location>
</feature>
<feature type="compositionally biased region" description="Basic and acidic residues" evidence="3">
    <location>
        <begin position="273"/>
        <end position="294"/>
    </location>
</feature>
<dbReference type="KEGG" id="dosa:Os02g0712400"/>
<evidence type="ECO:0000313" key="4">
    <source>
        <dbReference type="EMBL" id="BAF09820.1"/>
    </source>
</evidence>
<dbReference type="GO" id="GO:0009873">
    <property type="term" value="P:ethylene-activated signaling pathway"/>
    <property type="evidence" value="ECO:0007669"/>
    <property type="project" value="UniProtKB-KW"/>
</dbReference>
<accession>A0A0P0VNL1</accession>
<feature type="region of interest" description="Disordered" evidence="3">
    <location>
        <begin position="1"/>
        <end position="189"/>
    </location>
</feature>
<feature type="compositionally biased region" description="Pro residues" evidence="3">
    <location>
        <begin position="22"/>
        <end position="33"/>
    </location>
</feature>
<evidence type="ECO:0000313" key="5">
    <source>
        <dbReference type="Proteomes" id="UP000000763"/>
    </source>
</evidence>
<evidence type="ECO:0000256" key="2">
    <source>
        <dbReference type="ARBA" id="ARBA00024343"/>
    </source>
</evidence>
<feature type="region of interest" description="Disordered" evidence="3">
    <location>
        <begin position="207"/>
        <end position="229"/>
    </location>
</feature>
<reference evidence="4 5" key="1">
    <citation type="journal article" date="2005" name="Nature">
        <title>The map-based sequence of the rice genome.</title>
        <authorList>
            <consortium name="International rice genome sequencing project (IRGSP)"/>
            <person name="Matsumoto T."/>
            <person name="Wu J."/>
            <person name="Kanamori H."/>
            <person name="Katayose Y."/>
            <person name="Fujisawa M."/>
            <person name="Namiki N."/>
            <person name="Mizuno H."/>
            <person name="Yamamoto K."/>
            <person name="Antonio B.A."/>
            <person name="Baba T."/>
            <person name="Sakata K."/>
            <person name="Nagamura Y."/>
            <person name="Aoki H."/>
            <person name="Arikawa K."/>
            <person name="Arita K."/>
            <person name="Bito T."/>
            <person name="Chiden Y."/>
            <person name="Fujitsuka N."/>
            <person name="Fukunaka R."/>
            <person name="Hamada M."/>
            <person name="Harada C."/>
            <person name="Hayashi A."/>
            <person name="Hijishita S."/>
            <person name="Honda M."/>
            <person name="Hosokawa S."/>
            <person name="Ichikawa Y."/>
            <person name="Idonuma A."/>
            <person name="Iijima M."/>
            <person name="Ikeda M."/>
            <person name="Ikeno M."/>
            <person name="Ito K."/>
            <person name="Ito S."/>
            <person name="Ito T."/>
            <person name="Ito Y."/>
            <person name="Ito Y."/>
            <person name="Iwabuchi A."/>
            <person name="Kamiya K."/>
            <person name="Karasawa W."/>
            <person name="Kurita K."/>
            <person name="Katagiri S."/>
            <person name="Kikuta A."/>
            <person name="Kobayashi H."/>
            <person name="Kobayashi N."/>
            <person name="Machita K."/>
            <person name="Maehara T."/>
            <person name="Masukawa M."/>
            <person name="Mizubayashi T."/>
            <person name="Mukai Y."/>
            <person name="Nagasaki H."/>
            <person name="Nagata Y."/>
            <person name="Naito S."/>
            <person name="Nakashima M."/>
            <person name="Nakama Y."/>
            <person name="Nakamichi Y."/>
            <person name="Nakamura M."/>
            <person name="Meguro A."/>
            <person name="Negishi M."/>
            <person name="Ohta I."/>
            <person name="Ohta T."/>
            <person name="Okamoto M."/>
            <person name="Ono N."/>
            <person name="Saji S."/>
            <person name="Sakaguchi M."/>
            <person name="Sakai K."/>
            <person name="Shibata M."/>
            <person name="Shimokawa T."/>
            <person name="Song J."/>
            <person name="Takazaki Y."/>
            <person name="Terasawa K."/>
            <person name="Tsugane M."/>
            <person name="Tsuji K."/>
            <person name="Ueda S."/>
            <person name="Waki K."/>
            <person name="Yamagata H."/>
            <person name="Yamamoto M."/>
            <person name="Yamamoto S."/>
            <person name="Yamane H."/>
            <person name="Yoshiki S."/>
            <person name="Yoshihara R."/>
            <person name="Yukawa K."/>
            <person name="Zhong H."/>
            <person name="Yano M."/>
            <person name="Yuan Q."/>
            <person name="Ouyang S."/>
            <person name="Liu J."/>
            <person name="Jones K.M."/>
            <person name="Gansberger K."/>
            <person name="Moffat K."/>
            <person name="Hill J."/>
            <person name="Bera J."/>
            <person name="Fadrosh D."/>
            <person name="Jin S."/>
            <person name="Johri S."/>
            <person name="Kim M."/>
            <person name="Overton L."/>
            <person name="Reardon M."/>
            <person name="Tsitrin T."/>
            <person name="Vuong H."/>
            <person name="Weaver B."/>
            <person name="Ciecko A."/>
            <person name="Tallon L."/>
            <person name="Jackson J."/>
            <person name="Pai G."/>
            <person name="Aken S.V."/>
            <person name="Utterback T."/>
            <person name="Reidmuller S."/>
            <person name="Feldblyum T."/>
            <person name="Hsiao J."/>
            <person name="Zismann V."/>
            <person name="Iobst S."/>
            <person name="de Vazeille A.R."/>
            <person name="Buell C.R."/>
            <person name="Ying K."/>
            <person name="Li Y."/>
            <person name="Lu T."/>
            <person name="Huang Y."/>
            <person name="Zhao Q."/>
            <person name="Feng Q."/>
            <person name="Zhang L."/>
            <person name="Zhu J."/>
            <person name="Weng Q."/>
            <person name="Mu J."/>
            <person name="Lu Y."/>
            <person name="Fan D."/>
            <person name="Liu Y."/>
            <person name="Guan J."/>
            <person name="Zhang Y."/>
            <person name="Yu S."/>
            <person name="Liu X."/>
            <person name="Zhang Y."/>
            <person name="Hong G."/>
            <person name="Han B."/>
            <person name="Choisne N."/>
            <person name="Demange N."/>
            <person name="Orjeda G."/>
            <person name="Samain S."/>
            <person name="Cattolico L."/>
            <person name="Pelletier E."/>
            <person name="Couloux A."/>
            <person name="Segurens B."/>
            <person name="Wincker P."/>
            <person name="D'Hont A."/>
            <person name="Scarpelli C."/>
            <person name="Weissenbach J."/>
            <person name="Salanoubat M."/>
            <person name="Quetier F."/>
            <person name="Yu Y."/>
            <person name="Kim H.R."/>
            <person name="Rambo T."/>
            <person name="Currie J."/>
            <person name="Collura K."/>
            <person name="Luo M."/>
            <person name="Yang T."/>
            <person name="Ammiraju J.S.S."/>
            <person name="Engler F."/>
            <person name="Soderlund C."/>
            <person name="Wing R.A."/>
            <person name="Palmer L.E."/>
            <person name="de la Bastide M."/>
            <person name="Spiegel L."/>
            <person name="Nascimento L."/>
            <person name="Zutavern T."/>
            <person name="O'Shaughnessy A."/>
            <person name="Dike S."/>
            <person name="Dedhia N."/>
            <person name="Preston R."/>
            <person name="Balija V."/>
            <person name="McCombie W.R."/>
            <person name="Chow T."/>
            <person name="Chen H."/>
            <person name="Chung M."/>
            <person name="Chen C."/>
            <person name="Shaw J."/>
            <person name="Wu H."/>
            <person name="Hsiao K."/>
            <person name="Chao Y."/>
            <person name="Chu M."/>
            <person name="Cheng C."/>
            <person name="Hour A."/>
            <person name="Lee P."/>
            <person name="Lin S."/>
            <person name="Lin Y."/>
            <person name="Liou J."/>
            <person name="Liu S."/>
            <person name="Hsing Y."/>
            <person name="Raghuvanshi S."/>
            <person name="Mohanty A."/>
            <person name="Bharti A.K."/>
            <person name="Gaur A."/>
            <person name="Gupta V."/>
            <person name="Kumar D."/>
            <person name="Ravi V."/>
            <person name="Vij S."/>
            <person name="Kapur A."/>
            <person name="Khurana P."/>
            <person name="Khurana P."/>
            <person name="Khurana J.P."/>
            <person name="Tyagi A.K."/>
            <person name="Gaikwad K."/>
            <person name="Singh A."/>
            <person name="Dalal V."/>
            <person name="Srivastava S."/>
            <person name="Dixit A."/>
            <person name="Pal A.K."/>
            <person name="Ghazi I.A."/>
            <person name="Yadav M."/>
            <person name="Pandit A."/>
            <person name="Bhargava A."/>
            <person name="Sureshbabu K."/>
            <person name="Batra K."/>
            <person name="Sharma T.R."/>
            <person name="Mohapatra T."/>
            <person name="Singh N.K."/>
            <person name="Messing J."/>
            <person name="Nelson A.B."/>
            <person name="Fuks G."/>
            <person name="Kavchok S."/>
            <person name="Keizer G."/>
            <person name="Linton E."/>
            <person name="Llaca V."/>
            <person name="Song R."/>
            <person name="Tanyolac B."/>
            <person name="Young S."/>
            <person name="Ho-Il K."/>
            <person name="Hahn J.H."/>
            <person name="Sangsakoo G."/>
            <person name="Vanavichit A."/>
            <person name="de Mattos Luiz.A.T."/>
            <person name="Zimmer P.D."/>
            <person name="Malone G."/>
            <person name="Dellagostin O."/>
            <person name="de Oliveira A.C."/>
            <person name="Bevan M."/>
            <person name="Bancroft I."/>
            <person name="Minx P."/>
            <person name="Cordum H."/>
            <person name="Wilson R."/>
            <person name="Cheng Z."/>
            <person name="Jin W."/>
            <person name="Jiang J."/>
            <person name="Leong S.A."/>
            <person name="Iwama H."/>
            <person name="Gojobori T."/>
            <person name="Itoh T."/>
            <person name="Niimura Y."/>
            <person name="Fujii Y."/>
            <person name="Habara T."/>
            <person name="Sakai H."/>
            <person name="Sato Y."/>
            <person name="Wilson G."/>
            <person name="Kumar K."/>
            <person name="McCouch S."/>
            <person name="Juretic N."/>
            <person name="Hoen D."/>
            <person name="Wright S."/>
            <person name="Bruskiewich R."/>
            <person name="Bureau T."/>
            <person name="Miyao A."/>
            <person name="Hirochika H."/>
            <person name="Nishikawa T."/>
            <person name="Kadowaki K."/>
            <person name="Sugiura M."/>
            <person name="Burr B."/>
            <person name="Sasaki T."/>
        </authorList>
    </citation>
    <scope>NUCLEOTIDE SEQUENCE [LARGE SCALE GENOMIC DNA]</scope>
    <source>
        <strain evidence="5">cv. Nipponbare</strain>
    </source>
</reference>
<evidence type="ECO:0000256" key="1">
    <source>
        <dbReference type="ARBA" id="ARBA00022745"/>
    </source>
</evidence>
<feature type="compositionally biased region" description="Basic residues" evidence="3">
    <location>
        <begin position="261"/>
        <end position="271"/>
    </location>
</feature>
<dbReference type="Proteomes" id="UP000000763">
    <property type="component" value="Chromosome 2"/>
</dbReference>
<proteinExistence type="inferred from homology"/>
<feature type="region of interest" description="Disordered" evidence="3">
    <location>
        <begin position="258"/>
        <end position="294"/>
    </location>
</feature>
<feature type="compositionally biased region" description="Basic and acidic residues" evidence="3">
    <location>
        <begin position="125"/>
        <end position="146"/>
    </location>
</feature>
<feature type="non-terminal residue" evidence="4">
    <location>
        <position position="1"/>
    </location>
</feature>
<dbReference type="EMBL" id="AP008208">
    <property type="protein sequence ID" value="BAF09820.1"/>
    <property type="molecule type" value="Genomic_DNA"/>
</dbReference>
<dbReference type="AlphaFoldDB" id="A0A0P0VNL1"/>
<protein>
    <submittedName>
        <fullName evidence="4">Os02g0712400 protein</fullName>
    </submittedName>
</protein>
<feature type="compositionally biased region" description="Gly residues" evidence="3">
    <location>
        <begin position="82"/>
        <end position="97"/>
    </location>
</feature>
<keyword evidence="1" id="KW-0936">Ethylene signaling pathway</keyword>
<reference evidence="5" key="2">
    <citation type="journal article" date="2008" name="Nucleic Acids Res.">
        <title>The rice annotation project database (RAP-DB): 2008 update.</title>
        <authorList>
            <consortium name="The rice annotation project (RAP)"/>
        </authorList>
    </citation>
    <scope>GENOME REANNOTATION</scope>
    <source>
        <strain evidence="5">cv. Nipponbare</strain>
    </source>
</reference>
<name>A0A0P0VNL1_ORYSJ</name>
<organism evidence="4 5">
    <name type="scientific">Oryza sativa subsp. japonica</name>
    <name type="common">Rice</name>
    <dbReference type="NCBI Taxonomy" id="39947"/>
    <lineage>
        <taxon>Eukaryota</taxon>
        <taxon>Viridiplantae</taxon>
        <taxon>Streptophyta</taxon>
        <taxon>Embryophyta</taxon>
        <taxon>Tracheophyta</taxon>
        <taxon>Spermatophyta</taxon>
        <taxon>Magnoliopsida</taxon>
        <taxon>Liliopsida</taxon>
        <taxon>Poales</taxon>
        <taxon>Poaceae</taxon>
        <taxon>BOP clade</taxon>
        <taxon>Oryzoideae</taxon>
        <taxon>Oryzeae</taxon>
        <taxon>Oryzinae</taxon>
        <taxon>Oryza</taxon>
        <taxon>Oryza sativa</taxon>
    </lineage>
</organism>